<evidence type="ECO:0000313" key="2">
    <source>
        <dbReference type="Proteomes" id="UP000799755"/>
    </source>
</evidence>
<organism evidence="1 2">
    <name type="scientific">Lindgomyces ingoldianus</name>
    <dbReference type="NCBI Taxonomy" id="673940"/>
    <lineage>
        <taxon>Eukaryota</taxon>
        <taxon>Fungi</taxon>
        <taxon>Dikarya</taxon>
        <taxon>Ascomycota</taxon>
        <taxon>Pezizomycotina</taxon>
        <taxon>Dothideomycetes</taxon>
        <taxon>Pleosporomycetidae</taxon>
        <taxon>Pleosporales</taxon>
        <taxon>Lindgomycetaceae</taxon>
        <taxon>Lindgomyces</taxon>
    </lineage>
</organism>
<keyword evidence="2" id="KW-1185">Reference proteome</keyword>
<gene>
    <name evidence="1" type="ORF">BDR25DRAFT_101026</name>
</gene>
<dbReference type="EMBL" id="MU003496">
    <property type="protein sequence ID" value="KAF2475227.1"/>
    <property type="molecule type" value="Genomic_DNA"/>
</dbReference>
<accession>A0ACB6R9M6</accession>
<proteinExistence type="predicted"/>
<dbReference type="Proteomes" id="UP000799755">
    <property type="component" value="Unassembled WGS sequence"/>
</dbReference>
<reference evidence="1" key="1">
    <citation type="journal article" date="2020" name="Stud. Mycol.">
        <title>101 Dothideomycetes genomes: a test case for predicting lifestyles and emergence of pathogens.</title>
        <authorList>
            <person name="Haridas S."/>
            <person name="Albert R."/>
            <person name="Binder M."/>
            <person name="Bloem J."/>
            <person name="Labutti K."/>
            <person name="Salamov A."/>
            <person name="Andreopoulos B."/>
            <person name="Baker S."/>
            <person name="Barry K."/>
            <person name="Bills G."/>
            <person name="Bluhm B."/>
            <person name="Cannon C."/>
            <person name="Castanera R."/>
            <person name="Culley D."/>
            <person name="Daum C."/>
            <person name="Ezra D."/>
            <person name="Gonzalez J."/>
            <person name="Henrissat B."/>
            <person name="Kuo A."/>
            <person name="Liang C."/>
            <person name="Lipzen A."/>
            <person name="Lutzoni F."/>
            <person name="Magnuson J."/>
            <person name="Mondo S."/>
            <person name="Nolan M."/>
            <person name="Ohm R."/>
            <person name="Pangilinan J."/>
            <person name="Park H.-J."/>
            <person name="Ramirez L."/>
            <person name="Alfaro M."/>
            <person name="Sun H."/>
            <person name="Tritt A."/>
            <person name="Yoshinaga Y."/>
            <person name="Zwiers L.-H."/>
            <person name="Turgeon B."/>
            <person name="Goodwin S."/>
            <person name="Spatafora J."/>
            <person name="Crous P."/>
            <person name="Grigoriev I."/>
        </authorList>
    </citation>
    <scope>NUCLEOTIDE SEQUENCE</scope>
    <source>
        <strain evidence="1">ATCC 200398</strain>
    </source>
</reference>
<comment type="caution">
    <text evidence="1">The sequence shown here is derived from an EMBL/GenBank/DDBJ whole genome shotgun (WGS) entry which is preliminary data.</text>
</comment>
<name>A0ACB6R9M6_9PLEO</name>
<evidence type="ECO:0000313" key="1">
    <source>
        <dbReference type="EMBL" id="KAF2475227.1"/>
    </source>
</evidence>
<sequence length="154" mass="16975">MFLSRHNEKAGAYSNQLIRPKGYKIMMPKAPSATNTATGHQPLLLKSTSVLCRLSITIMDLCGCLAILCLYNLSTREIYSDLTISLGTRSRHQPIRPSGVKHATTPRNGSRADSNMFSIEAKRVKSCSALPLLLLSTFKDPPVAVRPRYGCLVR</sequence>
<protein>
    <submittedName>
        <fullName evidence="1">Uncharacterized protein</fullName>
    </submittedName>
</protein>